<proteinExistence type="inferred from homology"/>
<dbReference type="PANTHER" id="PTHR43201">
    <property type="entry name" value="ACYL-COA SYNTHETASE"/>
    <property type="match status" value="1"/>
</dbReference>
<feature type="domain" description="AMP-dependent synthetase/ligase" evidence="3">
    <location>
        <begin position="47"/>
        <end position="409"/>
    </location>
</feature>
<dbReference type="InterPro" id="IPR000873">
    <property type="entry name" value="AMP-dep_synth/lig_dom"/>
</dbReference>
<dbReference type="PANTHER" id="PTHR43201:SF5">
    <property type="entry name" value="MEDIUM-CHAIN ACYL-COA LIGASE ACSF2, MITOCHONDRIAL"/>
    <property type="match status" value="1"/>
</dbReference>
<dbReference type="AlphaFoldDB" id="A0A9D2VLG4"/>
<dbReference type="InterPro" id="IPR045851">
    <property type="entry name" value="AMP-bd_C_sf"/>
</dbReference>
<evidence type="ECO:0000259" key="3">
    <source>
        <dbReference type="Pfam" id="PF00501"/>
    </source>
</evidence>
<accession>A0A9D2VLG4</accession>
<dbReference type="EMBL" id="DYZL01000185">
    <property type="protein sequence ID" value="HJH43884.1"/>
    <property type="molecule type" value="Genomic_DNA"/>
</dbReference>
<dbReference type="PROSITE" id="PS00455">
    <property type="entry name" value="AMP_BINDING"/>
    <property type="match status" value="1"/>
</dbReference>
<dbReference type="FunFam" id="2.30.38.10:FF:000003">
    <property type="entry name" value="Vibriobactin-specific 2,3-dihydroxybenzoate-AMP ligase"/>
    <property type="match status" value="1"/>
</dbReference>
<dbReference type="Gene3D" id="2.30.38.10">
    <property type="entry name" value="Luciferase, Domain 3"/>
    <property type="match status" value="1"/>
</dbReference>
<evidence type="ECO:0000313" key="6">
    <source>
        <dbReference type="Proteomes" id="UP000789325"/>
    </source>
</evidence>
<comment type="caution">
    <text evidence="5">The sequence shown here is derived from an EMBL/GenBank/DDBJ whole genome shotgun (WGS) entry which is preliminary data.</text>
</comment>
<feature type="domain" description="AMP-binding enzyme C-terminal" evidence="4">
    <location>
        <begin position="460"/>
        <end position="539"/>
    </location>
</feature>
<keyword evidence="2" id="KW-0436">Ligase</keyword>
<dbReference type="InterPro" id="IPR020845">
    <property type="entry name" value="AMP-binding_CS"/>
</dbReference>
<dbReference type="Pfam" id="PF13193">
    <property type="entry name" value="AMP-binding_C"/>
    <property type="match status" value="1"/>
</dbReference>
<dbReference type="Pfam" id="PF00501">
    <property type="entry name" value="AMP-binding"/>
    <property type="match status" value="1"/>
</dbReference>
<reference evidence="5" key="1">
    <citation type="journal article" date="2021" name="PeerJ">
        <title>Extensive microbial diversity within the chicken gut microbiome revealed by metagenomics and culture.</title>
        <authorList>
            <person name="Gilroy R."/>
            <person name="Ravi A."/>
            <person name="Getino M."/>
            <person name="Pursley I."/>
            <person name="Horton D.L."/>
            <person name="Alikhan N.F."/>
            <person name="Baker D."/>
            <person name="Gharbi K."/>
            <person name="Hall N."/>
            <person name="Watson M."/>
            <person name="Adriaenssens E.M."/>
            <person name="Foster-Nyarko E."/>
            <person name="Jarju S."/>
            <person name="Secka A."/>
            <person name="Antonio M."/>
            <person name="Oren A."/>
            <person name="Chaudhuri R.R."/>
            <person name="La Ragione R."/>
            <person name="Hildebrand F."/>
            <person name="Pallen M.J."/>
        </authorList>
    </citation>
    <scope>NUCLEOTIDE SEQUENCE</scope>
    <source>
        <strain evidence="5">USAMLcec12-2067</strain>
    </source>
</reference>
<organism evidence="5 6">
    <name type="scientific">Rubneribacter badeniensis</name>
    <dbReference type="NCBI Taxonomy" id="2070688"/>
    <lineage>
        <taxon>Bacteria</taxon>
        <taxon>Bacillati</taxon>
        <taxon>Actinomycetota</taxon>
        <taxon>Coriobacteriia</taxon>
        <taxon>Eggerthellales</taxon>
        <taxon>Eggerthellaceae</taxon>
        <taxon>Rubneribacter</taxon>
    </lineage>
</organism>
<dbReference type="Proteomes" id="UP000789325">
    <property type="component" value="Unassembled WGS sequence"/>
</dbReference>
<dbReference type="GO" id="GO:0006631">
    <property type="term" value="P:fatty acid metabolic process"/>
    <property type="evidence" value="ECO:0007669"/>
    <property type="project" value="TreeGrafter"/>
</dbReference>
<name>A0A9D2VLG4_9ACTN</name>
<gene>
    <name evidence="5" type="ORF">K8V16_08795</name>
</gene>
<dbReference type="InterPro" id="IPR025110">
    <property type="entry name" value="AMP-bd_C"/>
</dbReference>
<reference evidence="5" key="2">
    <citation type="submission" date="2021-09" db="EMBL/GenBank/DDBJ databases">
        <authorList>
            <person name="Gilroy R."/>
        </authorList>
    </citation>
    <scope>NUCLEOTIDE SEQUENCE</scope>
    <source>
        <strain evidence="5">USAMLcec12-2067</strain>
    </source>
</reference>
<evidence type="ECO:0000259" key="4">
    <source>
        <dbReference type="Pfam" id="PF13193"/>
    </source>
</evidence>
<dbReference type="Gene3D" id="3.40.50.980">
    <property type="match status" value="2"/>
</dbReference>
<evidence type="ECO:0000313" key="5">
    <source>
        <dbReference type="EMBL" id="HJH43884.1"/>
    </source>
</evidence>
<protein>
    <submittedName>
        <fullName evidence="5">AMP-binding protein</fullName>
    </submittedName>
</protein>
<evidence type="ECO:0000256" key="1">
    <source>
        <dbReference type="ARBA" id="ARBA00006432"/>
    </source>
</evidence>
<dbReference type="SUPFAM" id="SSF56801">
    <property type="entry name" value="Acetyl-CoA synthetase-like"/>
    <property type="match status" value="1"/>
</dbReference>
<evidence type="ECO:0000256" key="2">
    <source>
        <dbReference type="ARBA" id="ARBA00022598"/>
    </source>
</evidence>
<sequence length="550" mass="60783">MEKAFDVAKNIAPLELDGVVPFPEDFAKKYREKGYWEGRTLSEMFFSSVGKYSDRIVVVQGDVSITYSELGERVLYRASEFARRGISRGDRVVVHFPNCIGYLEVVFALFELGAIPVFALAAHRETEIAYFCRKSMAKGYVTVDAYEGYDFGALAQRIKLEVECVEDVLIVPYDYVSELDCRDCGEEPLLHCRRSLPSDVAFLQLSGGTTGQSKLIPRTHDDYLYTVRESVGICHLNESSVHLVVLPISHNYTMSSPGVLGCIWAGSTIILAPNGSPDVAFPLIQKHGVTSVSLVPTIALTWLNSDLKSDYDLSSLEVVQVGGAKLSEEAARRIGPELGCELQQVFGMAEGLVNYTRLDDSYETIVRTQGLRISPDDEVKLVDALGFEVDGSGPGVLLTRGPYTIRGYYDADEDNASSFTQDGFYRTGDIVKIDNRGYITVVGREKDQINRGGEKISPEEIENLLLSHDLIHDASLVGVPDELLGEKPKAYVIPRDGVDPEKLSPFKIKKFLRGKGIASFKIPDIVEVVSSFPETNVGKVDKKNQRGRTC</sequence>
<dbReference type="GO" id="GO:0031956">
    <property type="term" value="F:medium-chain fatty acid-CoA ligase activity"/>
    <property type="evidence" value="ECO:0007669"/>
    <property type="project" value="TreeGrafter"/>
</dbReference>
<comment type="similarity">
    <text evidence="1">Belongs to the ATP-dependent AMP-binding enzyme family.</text>
</comment>
<dbReference type="Gene3D" id="3.30.300.30">
    <property type="match status" value="1"/>
</dbReference>